<keyword evidence="2" id="KW-1185">Reference proteome</keyword>
<reference evidence="2" key="1">
    <citation type="journal article" date="2013" name="Genetics">
        <title>The draft genome and transcriptome of Panagrellus redivivus are shaped by the harsh demands of a free-living lifestyle.</title>
        <authorList>
            <person name="Srinivasan J."/>
            <person name="Dillman A.R."/>
            <person name="Macchietto M.G."/>
            <person name="Heikkinen L."/>
            <person name="Lakso M."/>
            <person name="Fracchia K.M."/>
            <person name="Antoshechkin I."/>
            <person name="Mortazavi A."/>
            <person name="Wong G."/>
            <person name="Sternberg P.W."/>
        </authorList>
    </citation>
    <scope>NUCLEOTIDE SEQUENCE [LARGE SCALE GENOMIC DNA]</scope>
    <source>
        <strain evidence="2">MT8872</strain>
    </source>
</reference>
<evidence type="ECO:0000313" key="2">
    <source>
        <dbReference type="Proteomes" id="UP000492821"/>
    </source>
</evidence>
<dbReference type="Proteomes" id="UP000492821">
    <property type="component" value="Unassembled WGS sequence"/>
</dbReference>
<accession>A0A7E4VCS1</accession>
<organism evidence="2 3">
    <name type="scientific">Panagrellus redivivus</name>
    <name type="common">Microworm</name>
    <dbReference type="NCBI Taxonomy" id="6233"/>
    <lineage>
        <taxon>Eukaryota</taxon>
        <taxon>Metazoa</taxon>
        <taxon>Ecdysozoa</taxon>
        <taxon>Nematoda</taxon>
        <taxon>Chromadorea</taxon>
        <taxon>Rhabditida</taxon>
        <taxon>Tylenchina</taxon>
        <taxon>Panagrolaimomorpha</taxon>
        <taxon>Panagrolaimoidea</taxon>
        <taxon>Panagrolaimidae</taxon>
        <taxon>Panagrellus</taxon>
    </lineage>
</organism>
<dbReference type="AlphaFoldDB" id="A0A7E4VCS1"/>
<feature type="compositionally biased region" description="Basic and acidic residues" evidence="1">
    <location>
        <begin position="34"/>
        <end position="57"/>
    </location>
</feature>
<reference evidence="3" key="2">
    <citation type="submission" date="2020-10" db="UniProtKB">
        <authorList>
            <consortium name="WormBaseParasite"/>
        </authorList>
    </citation>
    <scope>IDENTIFICATION</scope>
</reference>
<evidence type="ECO:0000313" key="3">
    <source>
        <dbReference type="WBParaSite" id="Pan_g18896.t1"/>
    </source>
</evidence>
<proteinExistence type="predicted"/>
<sequence>MAGWLDCYQRDRSKWACVDIGVLNSKGAVEERRVGNGMRENDETVSDVEEKTPRADELTGPTGPNGIDREGPASVPMQARCRIH</sequence>
<name>A0A7E4VCS1_PANRE</name>
<dbReference type="WBParaSite" id="Pan_g18896.t1">
    <property type="protein sequence ID" value="Pan_g18896.t1"/>
    <property type="gene ID" value="Pan_g18896"/>
</dbReference>
<feature type="region of interest" description="Disordered" evidence="1">
    <location>
        <begin position="34"/>
        <end position="84"/>
    </location>
</feature>
<evidence type="ECO:0000256" key="1">
    <source>
        <dbReference type="SAM" id="MobiDB-lite"/>
    </source>
</evidence>
<protein>
    <submittedName>
        <fullName evidence="3">Uncharacterized protein</fullName>
    </submittedName>
</protein>